<reference evidence="3 4" key="1">
    <citation type="submission" date="2017-09" db="EMBL/GenBank/DDBJ databases">
        <title>Depth-based differentiation of microbial function through sediment-hosted aquifers and enrichment of novel symbionts in the deep terrestrial subsurface.</title>
        <authorList>
            <person name="Probst A.J."/>
            <person name="Ladd B."/>
            <person name="Jarett J.K."/>
            <person name="Geller-Mcgrath D.E."/>
            <person name="Sieber C.M."/>
            <person name="Emerson J.B."/>
            <person name="Anantharaman K."/>
            <person name="Thomas B.C."/>
            <person name="Malmstrom R."/>
            <person name="Stieglmeier M."/>
            <person name="Klingl A."/>
            <person name="Woyke T."/>
            <person name="Ryan C.M."/>
            <person name="Banfield J.F."/>
        </authorList>
    </citation>
    <scope>NUCLEOTIDE SEQUENCE [LARGE SCALE GENOMIC DNA]</scope>
    <source>
        <strain evidence="3">CG22_combo_CG10-13_8_21_14_all_47_15</strain>
    </source>
</reference>
<gene>
    <name evidence="3" type="ORF">COW88_01495</name>
</gene>
<dbReference type="PANTHER" id="PTHR42680">
    <property type="entry name" value="DCTP DEAMINASE"/>
    <property type="match status" value="1"/>
</dbReference>
<evidence type="ECO:0000259" key="2">
    <source>
        <dbReference type="Pfam" id="PF22569"/>
    </source>
</evidence>
<comment type="caution">
    <text evidence="3">The sequence shown here is derived from an EMBL/GenBank/DDBJ whole genome shotgun (WGS) entry which is preliminary data.</text>
</comment>
<dbReference type="SUPFAM" id="SSF51283">
    <property type="entry name" value="dUTPase-like"/>
    <property type="match status" value="2"/>
</dbReference>
<evidence type="ECO:0000313" key="3">
    <source>
        <dbReference type="EMBL" id="PIP73592.1"/>
    </source>
</evidence>
<protein>
    <recommendedName>
        <fullName evidence="5">2'-deoxycytidine 5'-triphosphate deaminase</fullName>
    </recommendedName>
</protein>
<name>A0A2H0CUJ7_9BACT</name>
<dbReference type="InterPro" id="IPR010550">
    <property type="entry name" value="DCD_N"/>
</dbReference>
<dbReference type="Gene3D" id="2.70.40.10">
    <property type="match status" value="2"/>
</dbReference>
<dbReference type="GO" id="GO:0009394">
    <property type="term" value="P:2'-deoxyribonucleotide metabolic process"/>
    <property type="evidence" value="ECO:0007669"/>
    <property type="project" value="InterPro"/>
</dbReference>
<dbReference type="InterPro" id="IPR036157">
    <property type="entry name" value="dUTPase-like_sf"/>
</dbReference>
<sequence>MKRHGALPDSLIGQMIACGAISGASRMAINPASLDLSASTECYRLTHGFLPLPGESVDSVLGFAGAMTHSLGEPLEVDIPYLIKLRERLSLAEYQNVYAYCNPKSSIGRIDVHARLVVDGEAGYDTVPAGYTGPLWAVVIPRSFPVRCSEGVSLIQMRFFDIDTRLGKTEMDLVMSSDGVLYDAFGTKLVSEDLRISDNDGSIILTADTVPLPQGNECAGIVGYECRGTREVLNLNTSEHVSSSVFFEPIFGRSDKSIKLRRGSFYILSTKERVRVPPWFACEMFPMVARSGEFRAHYAGFIDPGWGYGAAGENAGRQLTLEVRPFEDIVVRDSQPIASIRFERMIREPDLHYDEISDSHYKTQKGPALSKYFSI</sequence>
<evidence type="ECO:0000313" key="4">
    <source>
        <dbReference type="Proteomes" id="UP000230638"/>
    </source>
</evidence>
<dbReference type="Proteomes" id="UP000230638">
    <property type="component" value="Unassembled WGS sequence"/>
</dbReference>
<evidence type="ECO:0008006" key="5">
    <source>
        <dbReference type="Google" id="ProtNLM"/>
    </source>
</evidence>
<proteinExistence type="predicted"/>
<accession>A0A2H0CUJ7</accession>
<feature type="domain" description="2'-deoxycytidine 5'-triphosphate deaminase C-terminal" evidence="2">
    <location>
        <begin position="210"/>
        <end position="373"/>
    </location>
</feature>
<evidence type="ECO:0000259" key="1">
    <source>
        <dbReference type="Pfam" id="PF06559"/>
    </source>
</evidence>
<dbReference type="EMBL" id="PCTL01000016">
    <property type="protein sequence ID" value="PIP73592.1"/>
    <property type="molecule type" value="Genomic_DNA"/>
</dbReference>
<dbReference type="InterPro" id="IPR053811">
    <property type="entry name" value="DCD_C"/>
</dbReference>
<dbReference type="GO" id="GO:0008829">
    <property type="term" value="F:dCTP deaminase activity"/>
    <property type="evidence" value="ECO:0007669"/>
    <property type="project" value="InterPro"/>
</dbReference>
<dbReference type="Pfam" id="PF22569">
    <property type="entry name" value="DCD_C"/>
    <property type="match status" value="1"/>
</dbReference>
<dbReference type="Pfam" id="PF06559">
    <property type="entry name" value="DCD_N"/>
    <property type="match status" value="1"/>
</dbReference>
<dbReference type="PANTHER" id="PTHR42680:SF3">
    <property type="entry name" value="DCTP DEAMINASE"/>
    <property type="match status" value="1"/>
</dbReference>
<organism evidence="3 4">
    <name type="scientific">Candidatus Lloydbacteria bacterium CG22_combo_CG10-13_8_21_14_all_47_15</name>
    <dbReference type="NCBI Taxonomy" id="1974635"/>
    <lineage>
        <taxon>Bacteria</taxon>
        <taxon>Candidatus Lloydiibacteriota</taxon>
    </lineage>
</organism>
<feature type="domain" description="2'-deoxycytidine 5'-triphosphate deaminase N-terminal" evidence="1">
    <location>
        <begin position="4"/>
        <end position="160"/>
    </location>
</feature>
<dbReference type="AlphaFoldDB" id="A0A2H0CUJ7"/>